<organism evidence="2 3">
    <name type="scientific">Dyadobacter linearis</name>
    <dbReference type="NCBI Taxonomy" id="2823330"/>
    <lineage>
        <taxon>Bacteria</taxon>
        <taxon>Pseudomonadati</taxon>
        <taxon>Bacteroidota</taxon>
        <taxon>Cytophagia</taxon>
        <taxon>Cytophagales</taxon>
        <taxon>Spirosomataceae</taxon>
        <taxon>Dyadobacter</taxon>
    </lineage>
</organism>
<gene>
    <name evidence="2" type="ORF">DYBT9623_00761</name>
</gene>
<dbReference type="Pfam" id="PF07883">
    <property type="entry name" value="Cupin_2"/>
    <property type="match status" value="1"/>
</dbReference>
<dbReference type="Proteomes" id="UP000679725">
    <property type="component" value="Unassembled WGS sequence"/>
</dbReference>
<evidence type="ECO:0000259" key="1">
    <source>
        <dbReference type="Pfam" id="PF07883"/>
    </source>
</evidence>
<dbReference type="InterPro" id="IPR013096">
    <property type="entry name" value="Cupin_2"/>
</dbReference>
<dbReference type="InterPro" id="IPR011051">
    <property type="entry name" value="RmlC_Cupin_sf"/>
</dbReference>
<dbReference type="InterPro" id="IPR014710">
    <property type="entry name" value="RmlC-like_jellyroll"/>
</dbReference>
<dbReference type="SUPFAM" id="SSF51182">
    <property type="entry name" value="RmlC-like cupins"/>
    <property type="match status" value="1"/>
</dbReference>
<accession>A0ABN7R4H5</accession>
<reference evidence="2 3" key="1">
    <citation type="submission" date="2021-04" db="EMBL/GenBank/DDBJ databases">
        <authorList>
            <person name="Rodrigo-Torres L."/>
            <person name="Arahal R. D."/>
            <person name="Lucena T."/>
        </authorList>
    </citation>
    <scope>NUCLEOTIDE SEQUENCE [LARGE SCALE GENOMIC DNA]</scope>
    <source>
        <strain evidence="2 3">CECT 9623</strain>
    </source>
</reference>
<dbReference type="PANTHER" id="PTHR36114:SF1">
    <property type="entry name" value="16.7 KDA PROTEIN IN WHIE LOCUS"/>
    <property type="match status" value="1"/>
</dbReference>
<dbReference type="PANTHER" id="PTHR36114">
    <property type="entry name" value="16.7 KDA PROTEIN IN WHIE LOCUS"/>
    <property type="match status" value="1"/>
</dbReference>
<sequence length="120" mass="13569">MMNAAPLTRLDIAELTRAVTDSYANFTVAELNDHVVRLSVMTESYYWHYHPNSDETFLTVEGVLIIDLETESIELLPGQLFTIPKNIVHRTRPKGERSVNLTMEYSKLETVVTDPAATNS</sequence>
<evidence type="ECO:0000313" key="3">
    <source>
        <dbReference type="Proteomes" id="UP000679725"/>
    </source>
</evidence>
<protein>
    <recommendedName>
        <fullName evidence="1">Cupin type-2 domain-containing protein</fullName>
    </recommendedName>
</protein>
<proteinExistence type="predicted"/>
<comment type="caution">
    <text evidence="2">The sequence shown here is derived from an EMBL/GenBank/DDBJ whole genome shotgun (WGS) entry which is preliminary data.</text>
</comment>
<dbReference type="EMBL" id="CAJRAU010000001">
    <property type="protein sequence ID" value="CAG5068033.1"/>
    <property type="molecule type" value="Genomic_DNA"/>
</dbReference>
<dbReference type="Gene3D" id="2.60.120.10">
    <property type="entry name" value="Jelly Rolls"/>
    <property type="match status" value="1"/>
</dbReference>
<feature type="domain" description="Cupin type-2" evidence="1">
    <location>
        <begin position="44"/>
        <end position="99"/>
    </location>
</feature>
<dbReference type="RefSeq" id="WP_229254504.1">
    <property type="nucleotide sequence ID" value="NZ_CAJRAU010000001.1"/>
</dbReference>
<name>A0ABN7R4H5_9BACT</name>
<keyword evidence="3" id="KW-1185">Reference proteome</keyword>
<evidence type="ECO:0000313" key="2">
    <source>
        <dbReference type="EMBL" id="CAG5068033.1"/>
    </source>
</evidence>
<dbReference type="InterPro" id="IPR052044">
    <property type="entry name" value="PKS_Associated_Protein"/>
</dbReference>
<dbReference type="CDD" id="cd02226">
    <property type="entry name" value="cupin_YdbB-like"/>
    <property type="match status" value="1"/>
</dbReference>